<dbReference type="InParanoid" id="A0A1X7TG61"/>
<evidence type="ECO:0000313" key="4">
    <source>
        <dbReference type="Proteomes" id="UP000007879"/>
    </source>
</evidence>
<dbReference type="EnsemblMetazoa" id="XM_011409311.1">
    <property type="protein sequence ID" value="XP_011407613.1"/>
    <property type="gene ID" value="LOC105314892"/>
</dbReference>
<evidence type="ECO:0000256" key="1">
    <source>
        <dbReference type="ARBA" id="ARBA00007398"/>
    </source>
</evidence>
<dbReference type="Gene3D" id="3.40.50.1010">
    <property type="entry name" value="5'-nuclease"/>
    <property type="match status" value="1"/>
</dbReference>
<name>A0A1X7TG61_AMPQE</name>
<dbReference type="KEGG" id="aqu:105314892"/>
<dbReference type="AlphaFoldDB" id="A0A1X7TG61"/>
<dbReference type="PANTHER" id="PTHR15665">
    <property type="entry name" value="ASTEROID PROTEIN"/>
    <property type="match status" value="1"/>
</dbReference>
<dbReference type="EnsemblMetazoa" id="Aqu2.1.13674_001">
    <property type="protein sequence ID" value="Aqu2.1.13674_001"/>
    <property type="gene ID" value="Aqu2.1.13674"/>
</dbReference>
<dbReference type="Proteomes" id="UP000007879">
    <property type="component" value="Unassembled WGS sequence"/>
</dbReference>
<reference evidence="4" key="1">
    <citation type="journal article" date="2010" name="Nature">
        <title>The Amphimedon queenslandica genome and the evolution of animal complexity.</title>
        <authorList>
            <person name="Srivastava M."/>
            <person name="Simakov O."/>
            <person name="Chapman J."/>
            <person name="Fahey B."/>
            <person name="Gauthier M.E."/>
            <person name="Mitros T."/>
            <person name="Richards G.S."/>
            <person name="Conaco C."/>
            <person name="Dacre M."/>
            <person name="Hellsten U."/>
            <person name="Larroux C."/>
            <person name="Putnam N.H."/>
            <person name="Stanke M."/>
            <person name="Adamska M."/>
            <person name="Darling A."/>
            <person name="Degnan S.M."/>
            <person name="Oakley T.H."/>
            <person name="Plachetzki D.C."/>
            <person name="Zhai Y."/>
            <person name="Adamski M."/>
            <person name="Calcino A."/>
            <person name="Cummins S.F."/>
            <person name="Goodstein D.M."/>
            <person name="Harris C."/>
            <person name="Jackson D.J."/>
            <person name="Leys S.P."/>
            <person name="Shu S."/>
            <person name="Woodcroft B.J."/>
            <person name="Vervoort M."/>
            <person name="Kosik K.S."/>
            <person name="Manning G."/>
            <person name="Degnan B.M."/>
            <person name="Rokhsar D.S."/>
        </authorList>
    </citation>
    <scope>NUCLEOTIDE SEQUENCE [LARGE SCALE GENOMIC DNA]</scope>
</reference>
<dbReference type="PANTHER" id="PTHR15665:SF1">
    <property type="entry name" value="PROTEIN ASTEROID HOMOLOG 1"/>
    <property type="match status" value="1"/>
</dbReference>
<sequence>MKRISQGVREPYRLRTTCHPLHTDYIFCEVLKEFGDCVEVIFADGEADPETASLANHYRCPVLANDSDYFMFNLDEGYIPLDTKLFKWKPEGEIEAKRYLLSKFKNEFKDPELVFLIPAIIGNDFIKPPGENKISVEQLINSLKSCSSLEKFPTSGTQKEVSTEYDEAKEMYYVTPVSKEELMSCNTKLNTGNGKPLRGTRIIEEYRHGNLAVSVLTVITQGECELPMMIDDPEQASSVLIGREIRKSIYRIVAPCLLEDENGVKKVKEIYRNTSCDGLEIKYVELSRDECLRSSCSIDEIPRLKPEEKIEILCTAIEVDLRKLGQFEDEWKLIALSLNYWVRYAKVPNDAKPTVQLIHPLALCFIACTVCPYDPAVFIREDEKDSTEVKWRVNLHTFAQWKCVYDDIFDLNSLLMNPLPFKSFASIFNGRLLMHYTNLTYGAFVQEKTRLFEMNNKKDWKSLYKLLVDLRL</sequence>
<dbReference type="Pfam" id="PF12813">
    <property type="entry name" value="XPG_I_2"/>
    <property type="match status" value="1"/>
</dbReference>
<feature type="domain" description="Asteroid" evidence="2">
    <location>
        <begin position="29"/>
        <end position="275"/>
    </location>
</feature>
<keyword evidence="4" id="KW-1185">Reference proteome</keyword>
<dbReference type="InterPro" id="IPR039436">
    <property type="entry name" value="Asteroid_dom"/>
</dbReference>
<dbReference type="OrthoDB" id="25987at2759"/>
<organism evidence="3">
    <name type="scientific">Amphimedon queenslandica</name>
    <name type="common">Sponge</name>
    <dbReference type="NCBI Taxonomy" id="400682"/>
    <lineage>
        <taxon>Eukaryota</taxon>
        <taxon>Metazoa</taxon>
        <taxon>Porifera</taxon>
        <taxon>Demospongiae</taxon>
        <taxon>Heteroscleromorpha</taxon>
        <taxon>Haplosclerida</taxon>
        <taxon>Niphatidae</taxon>
        <taxon>Amphimedon</taxon>
    </lineage>
</organism>
<accession>A0A1X7TG61</accession>
<evidence type="ECO:0000259" key="2">
    <source>
        <dbReference type="Pfam" id="PF12813"/>
    </source>
</evidence>
<dbReference type="InterPro" id="IPR026832">
    <property type="entry name" value="Asteroid"/>
</dbReference>
<dbReference type="InterPro" id="IPR029060">
    <property type="entry name" value="PIN-like_dom_sf"/>
</dbReference>
<protein>
    <recommendedName>
        <fullName evidence="2">Asteroid domain-containing protein</fullName>
    </recommendedName>
</protein>
<reference evidence="3" key="2">
    <citation type="submission" date="2017-05" db="UniProtKB">
        <authorList>
            <consortium name="EnsemblMetazoa"/>
        </authorList>
    </citation>
    <scope>IDENTIFICATION</scope>
</reference>
<gene>
    <name evidence="3" type="primary">105314892</name>
</gene>
<evidence type="ECO:0000313" key="3">
    <source>
        <dbReference type="EnsemblMetazoa" id="Aqu2.1.13674_001"/>
    </source>
</evidence>
<proteinExistence type="inferred from homology"/>
<dbReference type="SUPFAM" id="SSF88723">
    <property type="entry name" value="PIN domain-like"/>
    <property type="match status" value="1"/>
</dbReference>
<comment type="similarity">
    <text evidence="1">Belongs to the asteroid family.</text>
</comment>